<dbReference type="GO" id="GO:0016841">
    <property type="term" value="F:ammonia-lyase activity"/>
    <property type="evidence" value="ECO:0007669"/>
    <property type="project" value="InterPro"/>
</dbReference>
<gene>
    <name evidence="3" type="ORF">D9619_001974</name>
</gene>
<dbReference type="OrthoDB" id="10051290at2759"/>
<dbReference type="EMBL" id="JAACJJ010000028">
    <property type="protein sequence ID" value="KAF5322101.1"/>
    <property type="molecule type" value="Genomic_DNA"/>
</dbReference>
<sequence>MSLISAESKTRTRGLSTTSLTSFALRGDILKAEDVVPVRAMPMRSYSKLITKKPAPSNLVEEFINTQKELESYKNGKPVFVDGQNLSIAAVTAAARYGASVTLDESPASKAKIAKSRKAIADKVDAGLSVYGVSTGFGGSADTRTDQPILLGNALLQHQQSGVLPSSTQAPEVLPLLDPLNSSSMPEAWVRGAILIRMNSLIRGHSGVRYELIEKMNELLRANITPLVPLRGTISASGDLSPLSYIAGTLIGNPSIRVFDGPAAFSGRQIKSSVEALEAHGIAPIPLVSKEHLGILNGTAFSASLASLALNDAIHLTLLSQVLTAMGTEALAGTRASFDPFISSVRPHPGQIETAKNIYNLLEGSVFAETVEEEVTIDEDDGKLRQDRYPLRTAPQFIGPQVEDLLQSLKTLTIECNSTTDNPLVDGETNTVHHGGNFQAMSVTNVMEKTRLSLHHLGKILFGQCAELINPAMNRGLPPSLAATDPSLNYHAKGIDIASAAYVAELGYLANPVSTHIQSAEMHNQAVNSLALISARATVNSLDVLSILMSSYLYAICQALDLRAMQREFHAGLINIVHDEFAQAFGAILSESQSGSIKSNVIAVMADTFDATSTMDARDRMHKVAASSTSALLDFFTGSTFTDASLVAPALTSIPNFRLNVSQKLYALLDELRSDYLSGKRGPAPASRYLNKTRSVYEFVRLTLGIRMHGSENYNHFANGAGVEDVTVGQNVSLIHEAIRDGRMQPIVVDLFASL</sequence>
<dbReference type="NCBIfam" id="TIGR01226">
    <property type="entry name" value="phe_am_lyase"/>
    <property type="match status" value="1"/>
</dbReference>
<dbReference type="PROSITE" id="PS00488">
    <property type="entry name" value="PAL_HISTIDASE"/>
    <property type="match status" value="1"/>
</dbReference>
<proteinExistence type="inferred from homology"/>
<name>A0A8H5BFD9_9AGAR</name>
<dbReference type="GO" id="GO:0005737">
    <property type="term" value="C:cytoplasm"/>
    <property type="evidence" value="ECO:0007669"/>
    <property type="project" value="InterPro"/>
</dbReference>
<dbReference type="SUPFAM" id="SSF48557">
    <property type="entry name" value="L-aspartase-like"/>
    <property type="match status" value="1"/>
</dbReference>
<evidence type="ECO:0000256" key="1">
    <source>
        <dbReference type="ARBA" id="ARBA00007238"/>
    </source>
</evidence>
<dbReference type="InterPro" id="IPR001106">
    <property type="entry name" value="Aromatic_Lyase"/>
</dbReference>
<organism evidence="3 4">
    <name type="scientific">Psilocybe cf. subviscida</name>
    <dbReference type="NCBI Taxonomy" id="2480587"/>
    <lineage>
        <taxon>Eukaryota</taxon>
        <taxon>Fungi</taxon>
        <taxon>Dikarya</taxon>
        <taxon>Basidiomycota</taxon>
        <taxon>Agaricomycotina</taxon>
        <taxon>Agaricomycetes</taxon>
        <taxon>Agaricomycetidae</taxon>
        <taxon>Agaricales</taxon>
        <taxon>Agaricineae</taxon>
        <taxon>Strophariaceae</taxon>
        <taxon>Psilocybe</taxon>
    </lineage>
</organism>
<dbReference type="Pfam" id="PF00221">
    <property type="entry name" value="Lyase_aromatic"/>
    <property type="match status" value="1"/>
</dbReference>
<dbReference type="Gene3D" id="1.20.200.10">
    <property type="entry name" value="Fumarase/aspartase (Central domain)"/>
    <property type="match status" value="1"/>
</dbReference>
<dbReference type="InterPro" id="IPR023144">
    <property type="entry name" value="Phe_NH3-lyase_shielding_dom_sf"/>
</dbReference>
<dbReference type="Gene3D" id="1.10.274.20">
    <property type="entry name" value="Phenylalanine ammonia-lyase 1, domain 3"/>
    <property type="match status" value="1"/>
</dbReference>
<comment type="caution">
    <text evidence="3">The sequence shown here is derived from an EMBL/GenBank/DDBJ whole genome shotgun (WGS) entry which is preliminary data.</text>
</comment>
<keyword evidence="2" id="KW-0456">Lyase</keyword>
<comment type="similarity">
    <text evidence="1 2">Belongs to the PAL/histidase family.</text>
</comment>
<dbReference type="PANTHER" id="PTHR10362">
    <property type="entry name" value="HISTIDINE AMMONIA-LYASE"/>
    <property type="match status" value="1"/>
</dbReference>
<evidence type="ECO:0000313" key="4">
    <source>
        <dbReference type="Proteomes" id="UP000567179"/>
    </source>
</evidence>
<dbReference type="GO" id="GO:0006559">
    <property type="term" value="P:L-phenylalanine catabolic process"/>
    <property type="evidence" value="ECO:0007669"/>
    <property type="project" value="InterPro"/>
</dbReference>
<dbReference type="InterPro" id="IPR008948">
    <property type="entry name" value="L-Aspartase-like"/>
</dbReference>
<dbReference type="Proteomes" id="UP000567179">
    <property type="component" value="Unassembled WGS sequence"/>
</dbReference>
<evidence type="ECO:0000313" key="3">
    <source>
        <dbReference type="EMBL" id="KAF5322101.1"/>
    </source>
</evidence>
<dbReference type="AlphaFoldDB" id="A0A8H5BFD9"/>
<keyword evidence="4" id="KW-1185">Reference proteome</keyword>
<dbReference type="InterPro" id="IPR024083">
    <property type="entry name" value="Fumarase/histidase_N"/>
</dbReference>
<protein>
    <recommendedName>
        <fullName evidence="5">Phenylalanine ammonia-lyase</fullName>
    </recommendedName>
</protein>
<dbReference type="InterPro" id="IPR022313">
    <property type="entry name" value="Phe/His_NH3-lyase_AS"/>
</dbReference>
<dbReference type="Gene3D" id="1.10.275.10">
    <property type="entry name" value="Fumarase/aspartase (N-terminal domain)"/>
    <property type="match status" value="1"/>
</dbReference>
<accession>A0A8H5BFD9</accession>
<reference evidence="3 4" key="1">
    <citation type="journal article" date="2020" name="ISME J.">
        <title>Uncovering the hidden diversity of litter-decomposition mechanisms in mushroom-forming fungi.</title>
        <authorList>
            <person name="Floudas D."/>
            <person name="Bentzer J."/>
            <person name="Ahren D."/>
            <person name="Johansson T."/>
            <person name="Persson P."/>
            <person name="Tunlid A."/>
        </authorList>
    </citation>
    <scope>NUCLEOTIDE SEQUENCE [LARGE SCALE GENOMIC DNA]</scope>
    <source>
        <strain evidence="3 4">CBS 101986</strain>
    </source>
</reference>
<evidence type="ECO:0008006" key="5">
    <source>
        <dbReference type="Google" id="ProtNLM"/>
    </source>
</evidence>
<evidence type="ECO:0000256" key="2">
    <source>
        <dbReference type="RuleBase" id="RU003954"/>
    </source>
</evidence>
<dbReference type="InterPro" id="IPR005922">
    <property type="entry name" value="Phe_NH3-lyase"/>
</dbReference>
<dbReference type="CDD" id="cd00332">
    <property type="entry name" value="PAL-HAL"/>
    <property type="match status" value="1"/>
</dbReference>